<evidence type="ECO:0000313" key="2">
    <source>
        <dbReference type="EMBL" id="KAF5249660.1"/>
    </source>
</evidence>
<name>A0A8H4ZPI8_9HYPO</name>
<comment type="caution">
    <text evidence="2">The sequence shown here is derived from an EMBL/GenBank/DDBJ whole genome shotgun (WGS) entry which is preliminary data.</text>
</comment>
<gene>
    <name evidence="2" type="ORF">FANTH_4968</name>
</gene>
<feature type="region of interest" description="Disordered" evidence="1">
    <location>
        <begin position="220"/>
        <end position="258"/>
    </location>
</feature>
<accession>A0A8H4ZPI8</accession>
<dbReference type="Proteomes" id="UP000573603">
    <property type="component" value="Unassembled WGS sequence"/>
</dbReference>
<reference evidence="2 3" key="1">
    <citation type="journal article" date="2020" name="BMC Genomics">
        <title>Correction to: Identification and distribution of gene clusters required for synthesis of sphingolipid metabolism inhibitors in diverse species of the filamentous fungus Fusarium.</title>
        <authorList>
            <person name="Kim H.S."/>
            <person name="Lohmar J.M."/>
            <person name="Busman M."/>
            <person name="Brown D.W."/>
            <person name="Naumann T.A."/>
            <person name="Divon H.H."/>
            <person name="Lysoe E."/>
            <person name="Uhlig S."/>
            <person name="Proctor R.H."/>
        </authorList>
    </citation>
    <scope>NUCLEOTIDE SEQUENCE [LARGE SCALE GENOMIC DNA]</scope>
    <source>
        <strain evidence="2 3">NRRL 25214</strain>
    </source>
</reference>
<evidence type="ECO:0000313" key="3">
    <source>
        <dbReference type="Proteomes" id="UP000573603"/>
    </source>
</evidence>
<dbReference type="EMBL" id="JABEVY010000109">
    <property type="protein sequence ID" value="KAF5249660.1"/>
    <property type="molecule type" value="Genomic_DNA"/>
</dbReference>
<organism evidence="2 3">
    <name type="scientific">Fusarium anthophilum</name>
    <dbReference type="NCBI Taxonomy" id="48485"/>
    <lineage>
        <taxon>Eukaryota</taxon>
        <taxon>Fungi</taxon>
        <taxon>Dikarya</taxon>
        <taxon>Ascomycota</taxon>
        <taxon>Pezizomycotina</taxon>
        <taxon>Sordariomycetes</taxon>
        <taxon>Hypocreomycetidae</taxon>
        <taxon>Hypocreales</taxon>
        <taxon>Nectriaceae</taxon>
        <taxon>Fusarium</taxon>
        <taxon>Fusarium fujikuroi species complex</taxon>
    </lineage>
</organism>
<keyword evidence="3" id="KW-1185">Reference proteome</keyword>
<proteinExistence type="predicted"/>
<dbReference type="AlphaFoldDB" id="A0A8H4ZPI8"/>
<evidence type="ECO:0000256" key="1">
    <source>
        <dbReference type="SAM" id="MobiDB-lite"/>
    </source>
</evidence>
<sequence>MDQKAKALVLSINEGKADIHGIGVDVCKDVPVNDITPISMYQFCEAIAADIFHRVGIQKHEAPECFSAMTERIHKGGLLDDSTLERYKGMTFLKHTLLTFRTIQQRTDKPFCLPAGAMGSIIAAVAYRKLRPATDGFRRQNEDFFKVFGELNVVQWLPVAIQVWYKVKGRTFAIELDQNCHKPVATLRKVDGQSLWVILTRMPDMNTYEDIFRKTFSPATSVSGPAVPKLEPSDDPIASIEPNDTYNEPIPLSDDDEAEENTLTLRDYTRQMKALGKRLATPDRAIARRARREIMKKPDQSGQQEDGELGPPKEYFDCYTHFKDLWETCLKNRVSIPNSLRVLIDHHCTPSQVFHLMELEKEHLAETGMEVDG</sequence>
<protein>
    <submittedName>
        <fullName evidence="2">Uncharacterized protein</fullName>
    </submittedName>
</protein>